<dbReference type="GO" id="GO:0003735">
    <property type="term" value="F:structural constituent of ribosome"/>
    <property type="evidence" value="ECO:0007669"/>
    <property type="project" value="InterPro"/>
</dbReference>
<dbReference type="OrthoDB" id="19439at2759"/>
<dbReference type="PANTHER" id="PTHR13477:SF0">
    <property type="entry name" value="LARGE RIBOSOMAL SUBUNIT PROTEIN ML49"/>
    <property type="match status" value="1"/>
</dbReference>
<dbReference type="PANTHER" id="PTHR13477">
    <property type="entry name" value="MITOCHONDRIAL 39S RIBOSOMAL PROTEIN L49"/>
    <property type="match status" value="1"/>
</dbReference>
<evidence type="ECO:0000256" key="6">
    <source>
        <dbReference type="ARBA" id="ARBA00035191"/>
    </source>
</evidence>
<sequence>MLGLFATRKFTGTVARSGVSLRAFESTLSTATESTGASAASSATTSSLAAGEAPKLVSYPYFVRRTRFQSLPVYRDTKNGGTRKLTVIRRVEGDLEALRTDLAQALGEDSHIAIRKISQQLVIKGDCTRGIREWLTKRGF</sequence>
<gene>
    <name evidence="7" type="primary">IMG2</name>
    <name evidence="7" type="ORF">LPJ53_000955</name>
</gene>
<accession>A0A9W7Y6G5</accession>
<evidence type="ECO:0000256" key="5">
    <source>
        <dbReference type="ARBA" id="ARBA00023274"/>
    </source>
</evidence>
<dbReference type="Proteomes" id="UP001149813">
    <property type="component" value="Unassembled WGS sequence"/>
</dbReference>
<comment type="caution">
    <text evidence="7">The sequence shown here is derived from an EMBL/GenBank/DDBJ whole genome shotgun (WGS) entry which is preliminary data.</text>
</comment>
<dbReference type="GO" id="GO:0006412">
    <property type="term" value="P:translation"/>
    <property type="evidence" value="ECO:0007669"/>
    <property type="project" value="InterPro"/>
</dbReference>
<protein>
    <recommendedName>
        <fullName evidence="6">Large ribosomal subunit protein mL49</fullName>
    </recommendedName>
</protein>
<reference evidence="7" key="1">
    <citation type="submission" date="2022-07" db="EMBL/GenBank/DDBJ databases">
        <title>Phylogenomic reconstructions and comparative analyses of Kickxellomycotina fungi.</title>
        <authorList>
            <person name="Reynolds N.K."/>
            <person name="Stajich J.E."/>
            <person name="Barry K."/>
            <person name="Grigoriev I.V."/>
            <person name="Crous P."/>
            <person name="Smith M.E."/>
        </authorList>
    </citation>
    <scope>NUCLEOTIDE SEQUENCE</scope>
    <source>
        <strain evidence="7">NBRC 32514</strain>
    </source>
</reference>
<comment type="similarity">
    <text evidence="2">Belongs to the mitochondrion-specific ribosomal protein mL49 family.</text>
</comment>
<dbReference type="Gene3D" id="3.30.780.10">
    <property type="entry name" value="SUI1-like domain"/>
    <property type="match status" value="1"/>
</dbReference>
<dbReference type="InterPro" id="IPR007740">
    <property type="entry name" value="Ribosomal_mL49"/>
</dbReference>
<organism evidence="7 8">
    <name type="scientific">Coemansia erecta</name>
    <dbReference type="NCBI Taxonomy" id="147472"/>
    <lineage>
        <taxon>Eukaryota</taxon>
        <taxon>Fungi</taxon>
        <taxon>Fungi incertae sedis</taxon>
        <taxon>Zoopagomycota</taxon>
        <taxon>Kickxellomycotina</taxon>
        <taxon>Kickxellomycetes</taxon>
        <taxon>Kickxellales</taxon>
        <taxon>Kickxellaceae</taxon>
        <taxon>Coemansia</taxon>
    </lineage>
</organism>
<keyword evidence="4" id="KW-0496">Mitochondrion</keyword>
<proteinExistence type="inferred from homology"/>
<comment type="subcellular location">
    <subcellularLocation>
        <location evidence="1">Mitochondrion</location>
    </subcellularLocation>
</comment>
<dbReference type="AlphaFoldDB" id="A0A9W7Y6G5"/>
<evidence type="ECO:0000313" key="8">
    <source>
        <dbReference type="Proteomes" id="UP001149813"/>
    </source>
</evidence>
<evidence type="ECO:0000256" key="1">
    <source>
        <dbReference type="ARBA" id="ARBA00004173"/>
    </source>
</evidence>
<evidence type="ECO:0000256" key="4">
    <source>
        <dbReference type="ARBA" id="ARBA00023128"/>
    </source>
</evidence>
<dbReference type="EMBL" id="JANBOJ010000020">
    <property type="protein sequence ID" value="KAJ1724819.1"/>
    <property type="molecule type" value="Genomic_DNA"/>
</dbReference>
<keyword evidence="3 7" id="KW-0689">Ribosomal protein</keyword>
<name>A0A9W7Y6G5_9FUNG</name>
<evidence type="ECO:0000313" key="7">
    <source>
        <dbReference type="EMBL" id="KAJ1724819.1"/>
    </source>
</evidence>
<evidence type="ECO:0000256" key="2">
    <source>
        <dbReference type="ARBA" id="ARBA00005677"/>
    </source>
</evidence>
<dbReference type="Pfam" id="PF05046">
    <property type="entry name" value="Img2"/>
    <property type="match status" value="1"/>
</dbReference>
<keyword evidence="8" id="KW-1185">Reference proteome</keyword>
<dbReference type="GO" id="GO:0005762">
    <property type="term" value="C:mitochondrial large ribosomal subunit"/>
    <property type="evidence" value="ECO:0007669"/>
    <property type="project" value="TreeGrafter"/>
</dbReference>
<keyword evidence="5" id="KW-0687">Ribonucleoprotein</keyword>
<evidence type="ECO:0000256" key="3">
    <source>
        <dbReference type="ARBA" id="ARBA00022980"/>
    </source>
</evidence>